<dbReference type="GeneID" id="97129188"/>
<sequence>MNKAGLWMVYDNEWGLVCTGDYEKCLAEYKKHAKEAVDQSEPLSEFPISTEEAVILARVEKFMQVVEVEDEVYEWKEEDDVFTAEGDQSTE</sequence>
<dbReference type="RefSeq" id="WP_110000783.1">
    <property type="nucleotide sequence ID" value="NZ_QGTZ01000009.1"/>
</dbReference>
<organism evidence="1 2">
    <name type="scientific">Paenibacillus pabuli</name>
    <dbReference type="NCBI Taxonomy" id="1472"/>
    <lineage>
        <taxon>Bacteria</taxon>
        <taxon>Bacillati</taxon>
        <taxon>Bacillota</taxon>
        <taxon>Bacilli</taxon>
        <taxon>Bacillales</taxon>
        <taxon>Paenibacillaceae</taxon>
        <taxon>Paenibacillus</taxon>
    </lineage>
</organism>
<dbReference type="EMBL" id="QGTZ01000009">
    <property type="protein sequence ID" value="PWW37366.1"/>
    <property type="molecule type" value="Genomic_DNA"/>
</dbReference>
<dbReference type="Proteomes" id="UP000247078">
    <property type="component" value="Unassembled WGS sequence"/>
</dbReference>
<reference evidence="1 2" key="1">
    <citation type="submission" date="2018-05" db="EMBL/GenBank/DDBJ databases">
        <title>Freshwater and sediment microbial communities from various areas in North America, analyzing microbe dynamics in response to fracking.</title>
        <authorList>
            <person name="Lamendella R."/>
        </authorList>
    </citation>
    <scope>NUCLEOTIDE SEQUENCE [LARGE SCALE GENOMIC DNA]</scope>
    <source>
        <strain evidence="1 2">DB-3</strain>
    </source>
</reference>
<accession>A0A855XR51</accession>
<evidence type="ECO:0000313" key="1">
    <source>
        <dbReference type="EMBL" id="PWW37366.1"/>
    </source>
</evidence>
<evidence type="ECO:0000313" key="2">
    <source>
        <dbReference type="Proteomes" id="UP000247078"/>
    </source>
</evidence>
<proteinExistence type="predicted"/>
<dbReference type="AlphaFoldDB" id="A0A855XR51"/>
<name>A0A855XR51_9BACL</name>
<comment type="caution">
    <text evidence="1">The sequence shown here is derived from an EMBL/GenBank/DDBJ whole genome shotgun (WGS) entry which is preliminary data.</text>
</comment>
<protein>
    <submittedName>
        <fullName evidence="1">Uncharacterized protein</fullName>
    </submittedName>
</protein>
<gene>
    <name evidence="1" type="ORF">DET56_109252</name>
</gene>